<dbReference type="InterPro" id="IPR001680">
    <property type="entry name" value="WD40_rpt"/>
</dbReference>
<evidence type="ECO:0000313" key="14">
    <source>
        <dbReference type="Proteomes" id="UP000224006"/>
    </source>
</evidence>
<evidence type="ECO:0000313" key="13">
    <source>
        <dbReference type="EMBL" id="PFH33243.1"/>
    </source>
</evidence>
<keyword evidence="14" id="KW-1185">Reference proteome</keyword>
<dbReference type="VEuPathDB" id="ToxoDB:BESB_084420"/>
<evidence type="ECO:0000256" key="10">
    <source>
        <dbReference type="ARBA" id="ARBA00029552"/>
    </source>
</evidence>
<gene>
    <name evidence="13" type="ORF">BESB_084420</name>
</gene>
<dbReference type="InterPro" id="IPR055439">
    <property type="entry name" value="Beta-prop_EML_1st"/>
</dbReference>
<name>A0A2A9MC49_BESBE</name>
<reference evidence="13 14" key="1">
    <citation type="submission" date="2017-09" db="EMBL/GenBank/DDBJ databases">
        <title>Genome sequencing of Besnoitia besnoiti strain Bb-Ger1.</title>
        <authorList>
            <person name="Schares G."/>
            <person name="Venepally P."/>
            <person name="Lorenzi H.A."/>
        </authorList>
    </citation>
    <scope>NUCLEOTIDE SEQUENCE [LARGE SCALE GENOMIC DNA]</scope>
    <source>
        <strain evidence="13 14">Bb-Ger1</strain>
    </source>
</reference>
<dbReference type="PROSITE" id="PS50082">
    <property type="entry name" value="WD_REPEATS_2"/>
    <property type="match status" value="5"/>
</dbReference>
<dbReference type="CDD" id="cd00200">
    <property type="entry name" value="WD40"/>
    <property type="match status" value="1"/>
</dbReference>
<evidence type="ECO:0000256" key="9">
    <source>
        <dbReference type="ARBA" id="ARBA00029456"/>
    </source>
</evidence>
<feature type="repeat" description="WD" evidence="11">
    <location>
        <begin position="320"/>
        <end position="361"/>
    </location>
</feature>
<dbReference type="GO" id="GO:0005930">
    <property type="term" value="C:axoneme"/>
    <property type="evidence" value="ECO:0007669"/>
    <property type="project" value="UniProtKB-ARBA"/>
</dbReference>
<dbReference type="SUPFAM" id="SSF50978">
    <property type="entry name" value="WD40 repeat-like"/>
    <property type="match status" value="2"/>
</dbReference>
<dbReference type="GO" id="GO:0031514">
    <property type="term" value="C:motile cilium"/>
    <property type="evidence" value="ECO:0007669"/>
    <property type="project" value="UniProtKB-SubCell"/>
</dbReference>
<sequence>MVEPGEKELQLKAVVGFSGSLPNGLILHPNPTYLICGLGSAIVVRNVTEKSQKFLQGHDNKISCIALSPSGRLIASGQRTHKGFLADIIIWDFFQAKELHRLRLHKESVQDLAFSKDETYLATLGGQDDNNLVVWNVADGKAICGTTAAADATLCVKFFNKTETYLLTAGCYHVRIWQLDAKNKKLRPNECQLGKLQRVTQCVLITPDDSLAYCGTQSGDVMEISLRHGLYKRSGPTNGVFPRGITSGAHLPNGDMLIGTGEGIIAKIEAESLATKGTCQILGPVTSIVVTPDHQHFFAGTRQGNIYWVDVASLTPDIRYTCHSERINCVTFPQDLSELFATASLHEIRLWNARTYRELLRIQIPLVECYAVAFMSDGESIVSGWSDGKIRAFLPQSGRLMYEINDAHKDGVTAIAGTQDSKRIISGGIMGTVRVWNIDGLSRKMLASLKEHRSRIWSLQLRKNDMHAVSASADGSVIVWDLATYTSVMSLVENTIFKSIAYHPDEIQLLATGSDRKVHFLDTYDGGKIRDIEASDKSETNCLAITRDGNYFCSGGDDKMLRIWDYESGEPLYRGTAHTDAVTCCCISPDQTTLVSTGQEGAIFVWEIPKGIRCCSHDKPERLPHASLEKRNHT</sequence>
<feature type="repeat" description="WD" evidence="11">
    <location>
        <begin position="449"/>
        <end position="490"/>
    </location>
</feature>
<dbReference type="EMBL" id="NWUJ01000009">
    <property type="protein sequence ID" value="PFH33243.1"/>
    <property type="molecule type" value="Genomic_DNA"/>
</dbReference>
<feature type="domain" description="EML-like first beta-propeller" evidence="12">
    <location>
        <begin position="51"/>
        <end position="306"/>
    </location>
</feature>
<evidence type="ECO:0000256" key="2">
    <source>
        <dbReference type="ARBA" id="ARBA00004496"/>
    </source>
</evidence>
<comment type="caution">
    <text evidence="13">The sequence shown here is derived from an EMBL/GenBank/DDBJ whole genome shotgun (WGS) entry which is preliminary data.</text>
</comment>
<dbReference type="KEGG" id="bbes:BESB_084420"/>
<evidence type="ECO:0000256" key="6">
    <source>
        <dbReference type="ARBA" id="ARBA00022846"/>
    </source>
</evidence>
<accession>A0A2A9MC49</accession>
<dbReference type="OrthoDB" id="6252103at2759"/>
<evidence type="ECO:0000256" key="3">
    <source>
        <dbReference type="ARBA" id="ARBA00022490"/>
    </source>
</evidence>
<evidence type="ECO:0000256" key="4">
    <source>
        <dbReference type="ARBA" id="ARBA00022574"/>
    </source>
</evidence>
<dbReference type="InterPro" id="IPR036322">
    <property type="entry name" value="WD40_repeat_dom_sf"/>
</dbReference>
<dbReference type="InterPro" id="IPR050630">
    <property type="entry name" value="WD_repeat_EMAP"/>
</dbReference>
<dbReference type="PROSITE" id="PS00678">
    <property type="entry name" value="WD_REPEATS_1"/>
    <property type="match status" value="2"/>
</dbReference>
<feature type="repeat" description="WD" evidence="11">
    <location>
        <begin position="405"/>
        <end position="439"/>
    </location>
</feature>
<dbReference type="InterPro" id="IPR019775">
    <property type="entry name" value="WD40_repeat_CS"/>
</dbReference>
<comment type="similarity">
    <text evidence="9">Belongs to the CFAP52 family.</text>
</comment>
<keyword evidence="3" id="KW-0963">Cytoplasm</keyword>
<dbReference type="PROSITE" id="PS50294">
    <property type="entry name" value="WD_REPEATS_REGION"/>
    <property type="match status" value="4"/>
</dbReference>
<dbReference type="GeneID" id="40313368"/>
<evidence type="ECO:0000256" key="7">
    <source>
        <dbReference type="ARBA" id="ARBA00023069"/>
    </source>
</evidence>
<proteinExistence type="inferred from homology"/>
<feature type="repeat" description="WD" evidence="11">
    <location>
        <begin position="575"/>
        <end position="608"/>
    </location>
</feature>
<keyword evidence="6 13" id="KW-0282">Flagellum</keyword>
<comment type="subcellular location">
    <subcellularLocation>
        <location evidence="1">Cell projection</location>
        <location evidence="1">Cilium</location>
        <location evidence="1">Flagellum</location>
    </subcellularLocation>
    <subcellularLocation>
        <location evidence="2">Cytoplasm</location>
    </subcellularLocation>
</comment>
<dbReference type="Pfam" id="PF00400">
    <property type="entry name" value="WD40"/>
    <property type="match status" value="5"/>
</dbReference>
<dbReference type="Proteomes" id="UP000224006">
    <property type="component" value="Chromosome VIII"/>
</dbReference>
<evidence type="ECO:0000256" key="1">
    <source>
        <dbReference type="ARBA" id="ARBA00004230"/>
    </source>
</evidence>
<evidence type="ECO:0000256" key="8">
    <source>
        <dbReference type="ARBA" id="ARBA00023273"/>
    </source>
</evidence>
<dbReference type="FunFam" id="2.130.10.10:FF:001320">
    <property type="entry name" value="Predicted protein"/>
    <property type="match status" value="1"/>
</dbReference>
<organism evidence="13 14">
    <name type="scientific">Besnoitia besnoiti</name>
    <name type="common">Apicomplexan protozoan</name>
    <dbReference type="NCBI Taxonomy" id="94643"/>
    <lineage>
        <taxon>Eukaryota</taxon>
        <taxon>Sar</taxon>
        <taxon>Alveolata</taxon>
        <taxon>Apicomplexa</taxon>
        <taxon>Conoidasida</taxon>
        <taxon>Coccidia</taxon>
        <taxon>Eucoccidiorida</taxon>
        <taxon>Eimeriorina</taxon>
        <taxon>Sarcocystidae</taxon>
        <taxon>Besnoitia</taxon>
    </lineage>
</organism>
<keyword evidence="4 11" id="KW-0853">WD repeat</keyword>
<dbReference type="PANTHER" id="PTHR13720:SF14">
    <property type="entry name" value="CILIA- AND FLAGELLA-ASSOCIATED PROTEIN 52"/>
    <property type="match status" value="1"/>
</dbReference>
<evidence type="ECO:0000259" key="12">
    <source>
        <dbReference type="Pfam" id="PF23409"/>
    </source>
</evidence>
<feature type="repeat" description="WD" evidence="11">
    <location>
        <begin position="533"/>
        <end position="574"/>
    </location>
</feature>
<protein>
    <recommendedName>
        <fullName evidence="10">Cilia- and flagella-associated protein 52</fullName>
    </recommendedName>
</protein>
<dbReference type="RefSeq" id="XP_029217252.1">
    <property type="nucleotide sequence ID" value="XM_029366792.1"/>
</dbReference>
<dbReference type="AlphaFoldDB" id="A0A2A9MC49"/>
<keyword evidence="8" id="KW-0966">Cell projection</keyword>
<dbReference type="PANTHER" id="PTHR13720">
    <property type="entry name" value="WD-40 REPEAT PROTEIN"/>
    <property type="match status" value="1"/>
</dbReference>
<evidence type="ECO:0000256" key="5">
    <source>
        <dbReference type="ARBA" id="ARBA00022737"/>
    </source>
</evidence>
<dbReference type="Gene3D" id="2.130.10.10">
    <property type="entry name" value="YVTN repeat-like/Quinoprotein amine dehydrogenase"/>
    <property type="match status" value="3"/>
</dbReference>
<evidence type="ECO:0000256" key="11">
    <source>
        <dbReference type="PROSITE-ProRule" id="PRU00221"/>
    </source>
</evidence>
<dbReference type="Pfam" id="PF23409">
    <property type="entry name" value="Beta-prop_EML"/>
    <property type="match status" value="1"/>
</dbReference>
<keyword evidence="7" id="KW-0969">Cilium</keyword>
<dbReference type="SMART" id="SM00320">
    <property type="entry name" value="WD40"/>
    <property type="match status" value="11"/>
</dbReference>
<dbReference type="STRING" id="94643.A0A2A9MC49"/>
<dbReference type="InterPro" id="IPR015943">
    <property type="entry name" value="WD40/YVTN_repeat-like_dom_sf"/>
</dbReference>
<keyword evidence="5" id="KW-0677">Repeat</keyword>